<proteinExistence type="predicted"/>
<dbReference type="Gene3D" id="1.10.10.10">
    <property type="entry name" value="Winged helix-like DNA-binding domain superfamily/Winged helix DNA-binding domain"/>
    <property type="match status" value="1"/>
</dbReference>
<dbReference type="AlphaFoldDB" id="X1RA89"/>
<keyword evidence="1" id="KW-0805">Transcription regulation</keyword>
<gene>
    <name evidence="5" type="ORF">S12H4_00847</name>
</gene>
<dbReference type="SUPFAM" id="SSF46894">
    <property type="entry name" value="C-terminal effector domain of the bipartite response regulators"/>
    <property type="match status" value="1"/>
</dbReference>
<reference evidence="5" key="1">
    <citation type="journal article" date="2014" name="Front. Microbiol.">
        <title>High frequency of phylogenetically diverse reductive dehalogenase-homologous genes in deep subseafloor sedimentary metagenomes.</title>
        <authorList>
            <person name="Kawai M."/>
            <person name="Futagami T."/>
            <person name="Toyoda A."/>
            <person name="Takaki Y."/>
            <person name="Nishi S."/>
            <person name="Hori S."/>
            <person name="Arai W."/>
            <person name="Tsubouchi T."/>
            <person name="Morono Y."/>
            <person name="Uchiyama I."/>
            <person name="Ito T."/>
            <person name="Fujiyama A."/>
            <person name="Inagaki F."/>
            <person name="Takami H."/>
        </authorList>
    </citation>
    <scope>NUCLEOTIDE SEQUENCE</scope>
    <source>
        <strain evidence="5">Expedition CK06-06</strain>
    </source>
</reference>
<dbReference type="PRINTS" id="PR00038">
    <property type="entry name" value="HTHLUXR"/>
</dbReference>
<evidence type="ECO:0000313" key="5">
    <source>
        <dbReference type="EMBL" id="GAI60060.1"/>
    </source>
</evidence>
<dbReference type="PANTHER" id="PTHR44688:SF16">
    <property type="entry name" value="DNA-BINDING TRANSCRIPTIONAL ACTIVATOR DEVR_DOSR"/>
    <property type="match status" value="1"/>
</dbReference>
<sequence>MPVYKDDRRDLTYREREILTLIKEGYSHKEIAGKLGIGAPTIKVSVRLILARLNARNTTHAVAIALREELIDLKDRGIQDEKLR</sequence>
<feature type="domain" description="HTH luxR-type" evidence="4">
    <location>
        <begin position="4"/>
        <end position="69"/>
    </location>
</feature>
<evidence type="ECO:0000259" key="4">
    <source>
        <dbReference type="PROSITE" id="PS50043"/>
    </source>
</evidence>
<keyword evidence="2" id="KW-0238">DNA-binding</keyword>
<dbReference type="EMBL" id="BARW01000135">
    <property type="protein sequence ID" value="GAI60060.1"/>
    <property type="molecule type" value="Genomic_DNA"/>
</dbReference>
<dbReference type="GO" id="GO:0003677">
    <property type="term" value="F:DNA binding"/>
    <property type="evidence" value="ECO:0007669"/>
    <property type="project" value="UniProtKB-KW"/>
</dbReference>
<dbReference type="CDD" id="cd06170">
    <property type="entry name" value="LuxR_C_like"/>
    <property type="match status" value="1"/>
</dbReference>
<name>X1RA89_9ZZZZ</name>
<protein>
    <recommendedName>
        <fullName evidence="4">HTH luxR-type domain-containing protein</fullName>
    </recommendedName>
</protein>
<dbReference type="SMART" id="SM00421">
    <property type="entry name" value="HTH_LUXR"/>
    <property type="match status" value="1"/>
</dbReference>
<accession>X1RA89</accession>
<dbReference type="Pfam" id="PF00196">
    <property type="entry name" value="GerE"/>
    <property type="match status" value="1"/>
</dbReference>
<dbReference type="GO" id="GO:0006355">
    <property type="term" value="P:regulation of DNA-templated transcription"/>
    <property type="evidence" value="ECO:0007669"/>
    <property type="project" value="InterPro"/>
</dbReference>
<dbReference type="InterPro" id="IPR000792">
    <property type="entry name" value="Tscrpt_reg_LuxR_C"/>
</dbReference>
<keyword evidence="3" id="KW-0804">Transcription</keyword>
<organism evidence="5">
    <name type="scientific">marine sediment metagenome</name>
    <dbReference type="NCBI Taxonomy" id="412755"/>
    <lineage>
        <taxon>unclassified sequences</taxon>
        <taxon>metagenomes</taxon>
        <taxon>ecological metagenomes</taxon>
    </lineage>
</organism>
<comment type="caution">
    <text evidence="5">The sequence shown here is derived from an EMBL/GenBank/DDBJ whole genome shotgun (WGS) entry which is preliminary data.</text>
</comment>
<dbReference type="InterPro" id="IPR036388">
    <property type="entry name" value="WH-like_DNA-bd_sf"/>
</dbReference>
<evidence type="ECO:0000256" key="1">
    <source>
        <dbReference type="ARBA" id="ARBA00023015"/>
    </source>
</evidence>
<dbReference type="PROSITE" id="PS50043">
    <property type="entry name" value="HTH_LUXR_2"/>
    <property type="match status" value="1"/>
</dbReference>
<evidence type="ECO:0000256" key="2">
    <source>
        <dbReference type="ARBA" id="ARBA00023125"/>
    </source>
</evidence>
<dbReference type="PANTHER" id="PTHR44688">
    <property type="entry name" value="DNA-BINDING TRANSCRIPTIONAL ACTIVATOR DEVR_DOSR"/>
    <property type="match status" value="1"/>
</dbReference>
<dbReference type="InterPro" id="IPR016032">
    <property type="entry name" value="Sig_transdc_resp-reg_C-effctor"/>
</dbReference>
<evidence type="ECO:0000256" key="3">
    <source>
        <dbReference type="ARBA" id="ARBA00023163"/>
    </source>
</evidence>